<dbReference type="GO" id="GO:0008270">
    <property type="term" value="F:zinc ion binding"/>
    <property type="evidence" value="ECO:0007669"/>
    <property type="project" value="UniProtKB-KW"/>
</dbReference>
<evidence type="ECO:0000256" key="1">
    <source>
        <dbReference type="ARBA" id="ARBA00022884"/>
    </source>
</evidence>
<dbReference type="Gene3D" id="3.30.70.330">
    <property type="match status" value="2"/>
</dbReference>
<organism evidence="8 9">
    <name type="scientific">Pomacea canaliculata</name>
    <name type="common">Golden apple snail</name>
    <dbReference type="NCBI Taxonomy" id="400727"/>
    <lineage>
        <taxon>Eukaryota</taxon>
        <taxon>Metazoa</taxon>
        <taxon>Spiralia</taxon>
        <taxon>Lophotrochozoa</taxon>
        <taxon>Mollusca</taxon>
        <taxon>Gastropoda</taxon>
        <taxon>Caenogastropoda</taxon>
        <taxon>Architaenioglossa</taxon>
        <taxon>Ampullarioidea</taxon>
        <taxon>Ampullariidae</taxon>
        <taxon>Pomacea</taxon>
    </lineage>
</organism>
<dbReference type="InterPro" id="IPR012677">
    <property type="entry name" value="Nucleotide-bd_a/b_plait_sf"/>
</dbReference>
<dbReference type="SMART" id="SM00360">
    <property type="entry name" value="RRM"/>
    <property type="match status" value="2"/>
</dbReference>
<dbReference type="PANTHER" id="PTHR14398">
    <property type="entry name" value="RNA RECOGNITION RRM/RNP DOMAIN"/>
    <property type="match status" value="1"/>
</dbReference>
<feature type="compositionally biased region" description="Basic and acidic residues" evidence="5">
    <location>
        <begin position="254"/>
        <end position="281"/>
    </location>
</feature>
<dbReference type="STRING" id="400727.A0A2T7PMV6"/>
<dbReference type="SUPFAM" id="SSF54928">
    <property type="entry name" value="RNA-binding domain, RBD"/>
    <property type="match status" value="2"/>
</dbReference>
<dbReference type="OrthoDB" id="443401at2759"/>
<comment type="function">
    <text evidence="2">May be involved in the turnover of nuclear polyadenylated (pA+) RNA.</text>
</comment>
<feature type="region of interest" description="Disordered" evidence="5">
    <location>
        <begin position="721"/>
        <end position="748"/>
    </location>
</feature>
<feature type="compositionally biased region" description="Low complexity" evidence="5">
    <location>
        <begin position="89"/>
        <end position="119"/>
    </location>
</feature>
<feature type="compositionally biased region" description="Basic and acidic residues" evidence="5">
    <location>
        <begin position="178"/>
        <end position="240"/>
    </location>
</feature>
<dbReference type="PANTHER" id="PTHR14398:SF0">
    <property type="entry name" value="ZINC FINGER PROTEIN SWM"/>
    <property type="match status" value="1"/>
</dbReference>
<feature type="region of interest" description="Disordered" evidence="5">
    <location>
        <begin position="88"/>
        <end position="120"/>
    </location>
</feature>
<keyword evidence="4" id="KW-0479">Metal-binding</keyword>
<feature type="compositionally biased region" description="Basic and acidic residues" evidence="5">
    <location>
        <begin position="298"/>
        <end position="320"/>
    </location>
</feature>
<feature type="compositionally biased region" description="Basic residues" evidence="5">
    <location>
        <begin position="241"/>
        <end position="253"/>
    </location>
</feature>
<dbReference type="Proteomes" id="UP000245119">
    <property type="component" value="Linkage Group LG3"/>
</dbReference>
<dbReference type="InterPro" id="IPR045137">
    <property type="entry name" value="RBM26/27"/>
</dbReference>
<comment type="caution">
    <text evidence="8">The sequence shown here is derived from an EMBL/GenBank/DDBJ whole genome shotgun (WGS) entry which is preliminary data.</text>
</comment>
<feature type="compositionally biased region" description="Acidic residues" evidence="5">
    <location>
        <begin position="1061"/>
        <end position="1074"/>
    </location>
</feature>
<dbReference type="Gene3D" id="1.20.1390.10">
    <property type="entry name" value="PWI domain"/>
    <property type="match status" value="1"/>
</dbReference>
<dbReference type="InterPro" id="IPR000571">
    <property type="entry name" value="Znf_CCCH"/>
</dbReference>
<keyword evidence="4" id="KW-0863">Zinc-finger</keyword>
<feature type="region of interest" description="Disordered" evidence="5">
    <location>
        <begin position="886"/>
        <end position="907"/>
    </location>
</feature>
<dbReference type="PROSITE" id="PS50102">
    <property type="entry name" value="RRM"/>
    <property type="match status" value="1"/>
</dbReference>
<feature type="domain" description="C3H1-type" evidence="7">
    <location>
        <begin position="403"/>
        <end position="431"/>
    </location>
</feature>
<feature type="compositionally biased region" description="Pro residues" evidence="5">
    <location>
        <begin position="379"/>
        <end position="399"/>
    </location>
</feature>
<dbReference type="GO" id="GO:0003723">
    <property type="term" value="F:RNA binding"/>
    <property type="evidence" value="ECO:0007669"/>
    <property type="project" value="UniProtKB-UniRule"/>
</dbReference>
<evidence type="ECO:0000313" key="8">
    <source>
        <dbReference type="EMBL" id="PVD34766.1"/>
    </source>
</evidence>
<dbReference type="InterPro" id="IPR035979">
    <property type="entry name" value="RBD_domain_sf"/>
</dbReference>
<dbReference type="Pfam" id="PF14605">
    <property type="entry name" value="Nup35_RRM_2"/>
    <property type="match status" value="1"/>
</dbReference>
<evidence type="ECO:0000256" key="5">
    <source>
        <dbReference type="SAM" id="MobiDB-lite"/>
    </source>
</evidence>
<evidence type="ECO:0008006" key="10">
    <source>
        <dbReference type="Google" id="ProtNLM"/>
    </source>
</evidence>
<evidence type="ECO:0000256" key="3">
    <source>
        <dbReference type="PROSITE-ProRule" id="PRU00176"/>
    </source>
</evidence>
<gene>
    <name evidence="8" type="ORF">C0Q70_06043</name>
</gene>
<feature type="domain" description="RRM" evidence="6">
    <location>
        <begin position="641"/>
        <end position="715"/>
    </location>
</feature>
<evidence type="ECO:0000259" key="7">
    <source>
        <dbReference type="PROSITE" id="PS50103"/>
    </source>
</evidence>
<dbReference type="InterPro" id="IPR000504">
    <property type="entry name" value="RRM_dom"/>
</dbReference>
<feature type="region of interest" description="Disordered" evidence="5">
    <location>
        <begin position="132"/>
        <end position="404"/>
    </location>
</feature>
<feature type="region of interest" description="Disordered" evidence="5">
    <location>
        <begin position="1058"/>
        <end position="1084"/>
    </location>
</feature>
<feature type="region of interest" description="Disordered" evidence="5">
    <location>
        <begin position="948"/>
        <end position="979"/>
    </location>
</feature>
<evidence type="ECO:0000313" key="9">
    <source>
        <dbReference type="Proteomes" id="UP000245119"/>
    </source>
</evidence>
<dbReference type="AlphaFoldDB" id="A0A2T7PMV6"/>
<feature type="region of interest" description="Disordered" evidence="5">
    <location>
        <begin position="497"/>
        <end position="522"/>
    </location>
</feature>
<dbReference type="FunFam" id="3.30.70.330:FF:000208">
    <property type="entry name" value="RNA-binding protein 27 isoform X2"/>
    <property type="match status" value="1"/>
</dbReference>
<dbReference type="InterPro" id="IPR002483">
    <property type="entry name" value="PWI_dom"/>
</dbReference>
<keyword evidence="9" id="KW-1185">Reference proteome</keyword>
<reference evidence="8 9" key="1">
    <citation type="submission" date="2018-04" db="EMBL/GenBank/DDBJ databases">
        <title>The genome of golden apple snail Pomacea canaliculata provides insight into stress tolerance and invasive adaptation.</title>
        <authorList>
            <person name="Liu C."/>
            <person name="Liu B."/>
            <person name="Ren Y."/>
            <person name="Zhang Y."/>
            <person name="Wang H."/>
            <person name="Li S."/>
            <person name="Jiang F."/>
            <person name="Yin L."/>
            <person name="Zhang G."/>
            <person name="Qian W."/>
            <person name="Fan W."/>
        </authorList>
    </citation>
    <scope>NUCLEOTIDE SEQUENCE [LARGE SCALE GENOMIC DNA]</scope>
    <source>
        <strain evidence="8">SZHN2017</strain>
        <tissue evidence="8">Muscle</tissue>
    </source>
</reference>
<evidence type="ECO:0000256" key="2">
    <source>
        <dbReference type="ARBA" id="ARBA00043866"/>
    </source>
</evidence>
<keyword evidence="4" id="KW-0862">Zinc</keyword>
<feature type="compositionally biased region" description="Basic residues" evidence="5">
    <location>
        <begin position="321"/>
        <end position="337"/>
    </location>
</feature>
<dbReference type="GO" id="GO:0005634">
    <property type="term" value="C:nucleus"/>
    <property type="evidence" value="ECO:0007669"/>
    <property type="project" value="TreeGrafter"/>
</dbReference>
<feature type="compositionally biased region" description="Pro residues" evidence="5">
    <location>
        <begin position="497"/>
        <end position="508"/>
    </location>
</feature>
<dbReference type="EMBL" id="PZQS01000003">
    <property type="protein sequence ID" value="PVD34766.1"/>
    <property type="molecule type" value="Genomic_DNA"/>
</dbReference>
<name>A0A2T7PMV6_POMCA</name>
<keyword evidence="1 3" id="KW-0694">RNA-binding</keyword>
<feature type="compositionally biased region" description="Basic residues" evidence="5">
    <location>
        <begin position="282"/>
        <end position="297"/>
    </location>
</feature>
<proteinExistence type="predicted"/>
<accession>A0A2T7PMV6</accession>
<dbReference type="PROSITE" id="PS50103">
    <property type="entry name" value="ZF_C3H1"/>
    <property type="match status" value="1"/>
</dbReference>
<evidence type="ECO:0000256" key="4">
    <source>
        <dbReference type="PROSITE-ProRule" id="PRU00723"/>
    </source>
</evidence>
<sequence>MLIENVDALKQWLVQKLSPICDAEPTALAKYVCALVRKDKPETELRDICNDQLDVFLQQKTKPFVDDLFEGLRTKVYEAHIAKSAAPNLSTTSTPLATPAVTPSVTPTKVEPVPVKNEPLPARADALSPIRNASQPVSASSSQSKATNSDSNSSVGRRGKRIEDGSQLWLPQTVKMEPAVENKDHRGENRDARENREREVGREDRERRDSDRRDMDRYEADKRENDRRDNDRRDLRDSRDRRRRSRSRSSSPRRGREMEERRRRYDDRSRYSPERRYSPDRRYRRRSSRSRSPRRYRISPDRVRGRSRSPRERDLREKLNRHSRSWSRPRSRSRSLSRPRIGMDPDSRGSTPTQDNGHYPAVVTSNSSLPSMIAVPLKPSEPPPPGEGPPLLIPRPGGPPGAGQARMRCQNFDEKGFCMLGDLCPYDHGMDPVVVEDIGIPNVLPFPPVPPGHPLPPPPVSVAINVPPPRLGYLPPRMHLPPPGPGGDPRMMAVRPNLPPRPPLPQVPDPAEGYNPEAPAMTGPPPAPQPFWTSPPPGLFPPTTKNTPPPLPVRQRDLVAVPTLLDEAEDAKERNSPTPAASRIVIPAKRTHSEMEDATTRIVQRTHFNPRHSFGHVGGKKPFDFNRLGGFNRQQFKHENLTLEVRKIPVEFNNIAKLNEHFGKFGTLTNIQVSYNNDPSAALISFSKNEEASRAYFSSEPVFNNRFIKLFWHRPSAGDAKDMSASGGGGGSSSEAVTSTSQDGGARLNMFGRMGMPGAHKMSLNNMAKSAQHNMSEKSIVYTTSMGNLKKTVFNQQVNRARSAVAPITSPTAVKTADFVTRIEAIKKNEELKKTLIEKLEKGKTTLLPEEKSNIMKMLKVVSDSIDKLKFGNQPTKKVLHPGSHKLVKTSSTSPMSPSPPSSNLQQTKKEILDTELELITKQSSGEDTSALRLRLMELTQQAASMGLLGKGRGRGRGSSPWMRGRGRGRGRTGSMTLDNRPKTLEVRGFDLEEVEEVKAHFSSFGEIVQSKVKEDIPCAILTFFTRKQAEQAYSMGSKFKKKVLNLHWHLGVVRTVSSESIEEPNDDEEEEETQVTISKEEDIDEQLLLAPDEEEEEDQESRSWRRDVHTQPFFDVAASLQDDESLRKQENKYVVALLSGEVGGSVLEQATCGIIKESDEERGRCEDECPKIFFSQTIAPIMQLV</sequence>
<feature type="zinc finger region" description="C3H1-type" evidence="4">
    <location>
        <begin position="403"/>
        <end position="431"/>
    </location>
</feature>
<protein>
    <recommendedName>
        <fullName evidence="10">RNA-binding protein 26</fullName>
    </recommendedName>
</protein>
<feature type="compositionally biased region" description="Low complexity" evidence="5">
    <location>
        <begin position="132"/>
        <end position="154"/>
    </location>
</feature>
<dbReference type="Pfam" id="PF01480">
    <property type="entry name" value="PWI"/>
    <property type="match status" value="1"/>
</dbReference>
<evidence type="ECO:0000259" key="6">
    <source>
        <dbReference type="PROSITE" id="PS50102"/>
    </source>
</evidence>